<feature type="compositionally biased region" description="Acidic residues" evidence="1">
    <location>
        <begin position="425"/>
        <end position="436"/>
    </location>
</feature>
<dbReference type="Gene3D" id="1.20.58.2220">
    <property type="entry name" value="Formin, FH2 domain"/>
    <property type="match status" value="1"/>
</dbReference>
<dbReference type="InterPro" id="IPR041489">
    <property type="entry name" value="PDZ_6"/>
</dbReference>
<dbReference type="Pfam" id="PF17820">
    <property type="entry name" value="PDZ_6"/>
    <property type="match status" value="2"/>
</dbReference>
<feature type="region of interest" description="Disordered" evidence="1">
    <location>
        <begin position="705"/>
        <end position="730"/>
    </location>
</feature>
<feature type="region of interest" description="Disordered" evidence="1">
    <location>
        <begin position="644"/>
        <end position="674"/>
    </location>
</feature>
<feature type="domain" description="PDZ" evidence="2">
    <location>
        <begin position="349"/>
        <end position="426"/>
    </location>
</feature>
<feature type="domain" description="FH2" evidence="3">
    <location>
        <begin position="1065"/>
        <end position="1577"/>
    </location>
</feature>
<proteinExistence type="predicted"/>
<dbReference type="CDD" id="cd07355">
    <property type="entry name" value="HN_L-delphilin-R2_like"/>
    <property type="match status" value="1"/>
</dbReference>
<dbReference type="Gene3D" id="2.30.42.10">
    <property type="match status" value="3"/>
</dbReference>
<feature type="region of interest" description="Disordered" evidence="1">
    <location>
        <begin position="802"/>
        <end position="895"/>
    </location>
</feature>
<feature type="compositionally biased region" description="Low complexity" evidence="1">
    <location>
        <begin position="665"/>
        <end position="674"/>
    </location>
</feature>
<dbReference type="SUPFAM" id="SSF50156">
    <property type="entry name" value="PDZ domain-like"/>
    <property type="match status" value="3"/>
</dbReference>
<evidence type="ECO:0000313" key="5">
    <source>
        <dbReference type="Proteomes" id="UP000694389"/>
    </source>
</evidence>
<dbReference type="InterPro" id="IPR001478">
    <property type="entry name" value="PDZ"/>
</dbReference>
<dbReference type="PROSITE" id="PS51444">
    <property type="entry name" value="FH2"/>
    <property type="match status" value="1"/>
</dbReference>
<feature type="compositionally biased region" description="Basic and acidic residues" evidence="1">
    <location>
        <begin position="1029"/>
        <end position="1038"/>
    </location>
</feature>
<protein>
    <submittedName>
        <fullName evidence="4">Glutamate receptor, ionotropic, delta 2 (Grid2) interacting protein, b</fullName>
    </submittedName>
</protein>
<dbReference type="SUPFAM" id="SSF101447">
    <property type="entry name" value="Formin homology 2 domain (FH2 domain)"/>
    <property type="match status" value="1"/>
</dbReference>
<evidence type="ECO:0000313" key="4">
    <source>
        <dbReference type="Ensembl" id="ENSDLAP00005022897.2"/>
    </source>
</evidence>
<feature type="compositionally biased region" description="Basic and acidic residues" evidence="1">
    <location>
        <begin position="288"/>
        <end position="306"/>
    </location>
</feature>
<dbReference type="PRINTS" id="PR01217">
    <property type="entry name" value="PRICHEXTENSN"/>
</dbReference>
<reference evidence="4" key="1">
    <citation type="submission" date="2025-08" db="UniProtKB">
        <authorList>
            <consortium name="Ensembl"/>
        </authorList>
    </citation>
    <scope>IDENTIFICATION</scope>
</reference>
<organism evidence="4 5">
    <name type="scientific">Dicentrarchus labrax</name>
    <name type="common">European seabass</name>
    <name type="synonym">Morone labrax</name>
    <dbReference type="NCBI Taxonomy" id="13489"/>
    <lineage>
        <taxon>Eukaryota</taxon>
        <taxon>Metazoa</taxon>
        <taxon>Chordata</taxon>
        <taxon>Craniata</taxon>
        <taxon>Vertebrata</taxon>
        <taxon>Euteleostomi</taxon>
        <taxon>Actinopterygii</taxon>
        <taxon>Neopterygii</taxon>
        <taxon>Teleostei</taxon>
        <taxon>Neoteleostei</taxon>
        <taxon>Acanthomorphata</taxon>
        <taxon>Eupercaria</taxon>
        <taxon>Moronidae</taxon>
        <taxon>Dicentrarchus</taxon>
    </lineage>
</organism>
<feature type="compositionally biased region" description="Polar residues" evidence="1">
    <location>
        <begin position="718"/>
        <end position="728"/>
    </location>
</feature>
<dbReference type="CDD" id="cd06743">
    <property type="entry name" value="PDZ1_L-delphilin-like"/>
    <property type="match status" value="1"/>
</dbReference>
<feature type="compositionally biased region" description="Pro residues" evidence="1">
    <location>
        <begin position="832"/>
        <end position="865"/>
    </location>
</feature>
<feature type="region of interest" description="Disordered" evidence="1">
    <location>
        <begin position="908"/>
        <end position="1073"/>
    </location>
</feature>
<dbReference type="Proteomes" id="UP000694389">
    <property type="component" value="Unassembled WGS sequence"/>
</dbReference>
<feature type="region of interest" description="Disordered" evidence="1">
    <location>
        <begin position="288"/>
        <end position="346"/>
    </location>
</feature>
<dbReference type="InterPro" id="IPR036034">
    <property type="entry name" value="PDZ_sf"/>
</dbReference>
<name>A0A8C4EQT4_DICLA</name>
<dbReference type="CDD" id="cd06744">
    <property type="entry name" value="PDZ2_L-delphilin-like"/>
    <property type="match status" value="1"/>
</dbReference>
<dbReference type="Gene3D" id="1.20.1160.20">
    <property type="match status" value="2"/>
</dbReference>
<accession>A0A8C4EQT4</accession>
<feature type="region of interest" description="Disordered" evidence="1">
    <location>
        <begin position="602"/>
        <end position="625"/>
    </location>
</feature>
<feature type="region of interest" description="Disordered" evidence="1">
    <location>
        <begin position="420"/>
        <end position="449"/>
    </location>
</feature>
<feature type="compositionally biased region" description="Pro residues" evidence="1">
    <location>
        <begin position="1043"/>
        <end position="1062"/>
    </location>
</feature>
<evidence type="ECO:0000256" key="1">
    <source>
        <dbReference type="SAM" id="MobiDB-lite"/>
    </source>
</evidence>
<dbReference type="SMART" id="SM00228">
    <property type="entry name" value="PDZ"/>
    <property type="match status" value="3"/>
</dbReference>
<dbReference type="InterPro" id="IPR051425">
    <property type="entry name" value="Formin_Homology"/>
</dbReference>
<keyword evidence="5" id="KW-1185">Reference proteome</keyword>
<dbReference type="Pfam" id="PF00595">
    <property type="entry name" value="PDZ"/>
    <property type="match status" value="1"/>
</dbReference>
<dbReference type="Ensembl" id="ENSDLAT00005024514.2">
    <property type="protein sequence ID" value="ENSDLAP00005022897.2"/>
    <property type="gene ID" value="ENSDLAG00005010428.2"/>
</dbReference>
<feature type="domain" description="PDZ" evidence="2">
    <location>
        <begin position="12"/>
        <end position="69"/>
    </location>
</feature>
<gene>
    <name evidence="4" type="primary">grid2ipb</name>
</gene>
<dbReference type="SMART" id="SM00498">
    <property type="entry name" value="FH2"/>
    <property type="match status" value="1"/>
</dbReference>
<dbReference type="InterPro" id="IPR042201">
    <property type="entry name" value="FH2_Formin_sf"/>
</dbReference>
<dbReference type="GeneTree" id="ENSGT00940000157625"/>
<dbReference type="PROSITE" id="PS50106">
    <property type="entry name" value="PDZ"/>
    <property type="match status" value="3"/>
</dbReference>
<feature type="compositionally biased region" description="Basic and acidic residues" evidence="1">
    <location>
        <begin position="602"/>
        <end position="611"/>
    </location>
</feature>
<feature type="compositionally biased region" description="Basic residues" evidence="1">
    <location>
        <begin position="979"/>
        <end position="988"/>
    </location>
</feature>
<dbReference type="PANTHER" id="PTHR45725:SF12">
    <property type="entry name" value="DELPHILIN-RELATED"/>
    <property type="match status" value="1"/>
</dbReference>
<feature type="compositionally biased region" description="Polar residues" evidence="1">
    <location>
        <begin position="999"/>
        <end position="1028"/>
    </location>
</feature>
<feature type="compositionally biased region" description="Basic and acidic residues" evidence="1">
    <location>
        <begin position="317"/>
        <end position="333"/>
    </location>
</feature>
<reference evidence="4" key="2">
    <citation type="submission" date="2025-09" db="UniProtKB">
        <authorList>
            <consortium name="Ensembl"/>
        </authorList>
    </citation>
    <scope>IDENTIFICATION</scope>
</reference>
<evidence type="ECO:0000259" key="3">
    <source>
        <dbReference type="PROSITE" id="PS51444"/>
    </source>
</evidence>
<feature type="compositionally biased region" description="Polar residues" evidence="1">
    <location>
        <begin position="918"/>
        <end position="945"/>
    </location>
</feature>
<evidence type="ECO:0000259" key="2">
    <source>
        <dbReference type="PROSITE" id="PS50106"/>
    </source>
</evidence>
<sequence>MSIDLNVLTTVVLSMPSSNQGWPEEFGFQLGGNGPSYILSVEEGSSAHLAGLQAGDQVLEIEGHNVSTLGPQAVIAIAQTQKNIPPSIGVVSRIQQMDIIPGPDGRFGFTIVGDCPLLVEDCSPCSPAGRAGLKAGDYVMEVNGIPVRQHEMAAALIKASQGRTLRLGVLCLAPRQKHSISIEDSQLGGEGARLDRKHKALEFNRKVEQILGDEPEVKEKLFNVLKQYATEKRVEWLASALPDILTTDEHRQLISSIRIFIPKKHRQRFDEAVSQNVINRICRSKSISEPHGRIRRSRSEDHSERHHGSKRASSVPRDGEPGGRGETERDRGLRKGMPAHPPIGPNQRVIRVYRGKKNFGFTLRGHAPVCIDSVIPDSPAEECGLKPGDRILFLNGLDMRNCSHEKVVSMLQGSGAMPTLVVEEGPSDSDQTDPEESPNLAPTTLPRSRSPALSSLQWVAEILPPSIRVHGRTFSQQLEHLLTIQERYTVCKALETFFQHRNVDTLIVDVFPVLDTPAKQLIWQFIHQLLTYDEQERCQSKLSRFLGFKSSAVLEPDVGPEHHRRSSSMRVTGTSYRGCVRERSSDDCIIGTHLGMGIHVDESGSQEERQSGDGTSFPESPDLNHMTGVYTELENVYAGKSVSPLQCGSSAEPEGPGQTEAYGRSLSPLTLPPLTGNRKSGLTLSWKEPLPTPVYEIHHQSSVDSNPYVSLESPPASPQHSDGGPNTLTRRKKLFTFSRPPRSRDTDKFLDALSEQLGHRVTLVDDFVPGENDYEEIYQGGCHGFRRRGVPMSFQEDQDMGFMPRQLSSGSSEDHSSSDEASSPSYSSGSEPIPPPPTQSPPPPPPFQSLIPPPVQFTDPLPPVRFSPEHVPRSRMPFQPHHPIIPPPPPPPRTLLSSRSPLHKVLPTREEAEKTHQRFQTTSTRLSHIHTTMVSTTLRSSQPSRPSYLPRQLSQPQPVHQPSPQPSPQPLRPSQLVLQRHHQLHHQHSYQGSLPPSLQDHSPSQCPNQGPTLLSQPPASHSTLPSHTKTYETPRQERQSQQAPPPPPPPLPPPCDPPPLPKPGHHSSDSNHMSVKRLRWEQVENSEGTIWGQLGEDSDYDKLTDMVKYLDLDLHFGTQRRSIMMFSISCFGAAPFTCSSNPFSIRHHPPPPTLLLLINNTALPEENHTLLFYLFIFISNPNARAVLLSHPPATCSHSVCVCLCVCVSVCVCVCVCVCVLCVDPRCLENTSLHCLLKLSVSPPEPAFLPENFKKKDVVEILSHKKAYNASILIAHLKLSTAELRQVLMNMTTDRLEPAHIKQLLLYAPDDEEVKQYEQFDQDPAKLSEPDQFIFQMLMVPEYKTRLRSLHFKTTLQERTEEMKVAYDYIYKASVELKSSKKLAKILEFVLAMGNYLNNGQPKSNKTTSFKINFLTELSTTKTVDGKSTFLHILAKSLCQHFPELLNFSRDLTNVPLAAKVNQKAITAELSDLHTTIQDIRTACMKIQPTSEDHFASVMSSFLENSHPAIQSLESLQTRAMEEFSKVASYFGEDSKSTRTEAFFGIFAEFISKFERALSETQTPENPRSPRLSSPLAW</sequence>
<dbReference type="Pfam" id="PF02181">
    <property type="entry name" value="FH2"/>
    <property type="match status" value="1"/>
</dbReference>
<feature type="compositionally biased region" description="Low complexity" evidence="1">
    <location>
        <begin position="819"/>
        <end position="831"/>
    </location>
</feature>
<feature type="region of interest" description="Disordered" evidence="1">
    <location>
        <begin position="1558"/>
        <end position="1577"/>
    </location>
</feature>
<feature type="compositionally biased region" description="Pro residues" evidence="1">
    <location>
        <begin position="959"/>
        <end position="971"/>
    </location>
</feature>
<dbReference type="CDD" id="cd07354">
    <property type="entry name" value="HN_L-delphilin-R1_like"/>
    <property type="match status" value="1"/>
</dbReference>
<dbReference type="PANTHER" id="PTHR45725">
    <property type="entry name" value="FORMIN HOMOLOGY 2 FAMILY MEMBER"/>
    <property type="match status" value="1"/>
</dbReference>
<dbReference type="InterPro" id="IPR015425">
    <property type="entry name" value="FH2_Formin"/>
</dbReference>
<feature type="compositionally biased region" description="Pro residues" evidence="1">
    <location>
        <begin position="883"/>
        <end position="893"/>
    </location>
</feature>
<feature type="domain" description="PDZ" evidence="2">
    <location>
        <begin position="96"/>
        <end position="160"/>
    </location>
</feature>